<evidence type="ECO:0000256" key="2">
    <source>
        <dbReference type="ARBA" id="ARBA00012475"/>
    </source>
</evidence>
<sequence>MPRGYFYDRKNDFYELGINFPFSSQVLVDGEVFLEDGTTPTYAIFDCLIYEGTSQVSKNLYKRLGYAQMFVEKMNENMEKIKVLRKEGEDGFGEKRVPIEAGTQGLDRTHIHFYTKEMMKSYGFWEIYKKIPELKHGNDGLIFTPANEPYSVGRRGTVLKWKPSSLNTIDFKAVKNERLNYVYDLVCSGKKGKDVVFDHFFCEDEEIDGKIGEFTYDSDGYYWDFDELVLKRGGWKLYRIRTDKDTPNNIKIVCNILESLKDNLTIEKLCTFYNIMRENSKNRERMKR</sequence>
<keyword evidence="4" id="KW-0808">Transferase</keyword>
<keyword evidence="14" id="KW-1185">Reference proteome</keyword>
<evidence type="ECO:0000256" key="3">
    <source>
        <dbReference type="ARBA" id="ARBA00022664"/>
    </source>
</evidence>
<keyword evidence="8" id="KW-0342">GTP-binding</keyword>
<feature type="domain" description="mRNA capping enzyme C-terminal" evidence="12">
    <location>
        <begin position="198"/>
        <end position="269"/>
    </location>
</feature>
<dbReference type="EMBL" id="CP003526">
    <property type="protein sequence ID" value="AFN83657.1"/>
    <property type="molecule type" value="Genomic_DNA"/>
</dbReference>
<keyword evidence="3" id="KW-0507">mRNA processing</keyword>
<keyword evidence="5" id="KW-0548">Nucleotidyltransferase</keyword>
<dbReference type="InterPro" id="IPR013846">
    <property type="entry name" value="mRNA_cap_enzyme_C"/>
</dbReference>
<dbReference type="PANTHER" id="PTHR10367:SF17">
    <property type="entry name" value="MRNA-CAPPING ENZYME"/>
    <property type="match status" value="1"/>
</dbReference>
<dbReference type="InterPro" id="IPR051029">
    <property type="entry name" value="mRNA_Capping_Enz/RNA_Phosphat"/>
</dbReference>
<dbReference type="SUPFAM" id="SSF56091">
    <property type="entry name" value="DNA ligase/mRNA capping enzyme, catalytic domain"/>
    <property type="match status" value="1"/>
</dbReference>
<protein>
    <recommendedName>
        <fullName evidence="2">mRNA guanylyltransferase</fullName>
        <ecNumber evidence="2">2.7.7.50</ecNumber>
    </recommendedName>
</protein>
<dbReference type="GO" id="GO:0004484">
    <property type="term" value="F:mRNA guanylyltransferase activity"/>
    <property type="evidence" value="ECO:0007669"/>
    <property type="project" value="UniProtKB-EC"/>
</dbReference>
<evidence type="ECO:0000256" key="1">
    <source>
        <dbReference type="ARBA" id="ARBA00004123"/>
    </source>
</evidence>
<dbReference type="Gene3D" id="3.30.470.30">
    <property type="entry name" value="DNA ligase/mRNA capping enzyme"/>
    <property type="match status" value="1"/>
</dbReference>
<organism evidence="13 14">
    <name type="scientific">Encephalitozoon romaleae (strain SJ-2008)</name>
    <name type="common">Microsporidian parasite</name>
    <dbReference type="NCBI Taxonomy" id="1178016"/>
    <lineage>
        <taxon>Eukaryota</taxon>
        <taxon>Fungi</taxon>
        <taxon>Fungi incertae sedis</taxon>
        <taxon>Microsporidia</taxon>
        <taxon>Unikaryonidae</taxon>
        <taxon>Encephalitozoon</taxon>
    </lineage>
</organism>
<keyword evidence="9" id="KW-0539">Nucleus</keyword>
<dbReference type="GO" id="GO:0005524">
    <property type="term" value="F:ATP binding"/>
    <property type="evidence" value="ECO:0007669"/>
    <property type="project" value="InterPro"/>
</dbReference>
<dbReference type="SUPFAM" id="SSF50249">
    <property type="entry name" value="Nucleic acid-binding proteins"/>
    <property type="match status" value="1"/>
</dbReference>
<evidence type="ECO:0000259" key="11">
    <source>
        <dbReference type="Pfam" id="PF01331"/>
    </source>
</evidence>
<dbReference type="GeneID" id="20521978"/>
<accession>I7ATB0</accession>
<evidence type="ECO:0000256" key="9">
    <source>
        <dbReference type="ARBA" id="ARBA00023242"/>
    </source>
</evidence>
<evidence type="ECO:0000256" key="5">
    <source>
        <dbReference type="ARBA" id="ARBA00022695"/>
    </source>
</evidence>
<dbReference type="Pfam" id="PF03919">
    <property type="entry name" value="mRNA_cap_C"/>
    <property type="match status" value="1"/>
</dbReference>
<dbReference type="HOGENOM" id="CLU_021710_0_1_1"/>
<dbReference type="PANTHER" id="PTHR10367">
    <property type="entry name" value="MRNA-CAPPING ENZYME"/>
    <property type="match status" value="1"/>
</dbReference>
<dbReference type="EC" id="2.7.7.50" evidence="2"/>
<dbReference type="KEGG" id="ero:EROM_090400"/>
<dbReference type="VEuPathDB" id="MicrosporidiaDB:EROM_090400"/>
<evidence type="ECO:0000256" key="7">
    <source>
        <dbReference type="ARBA" id="ARBA00023042"/>
    </source>
</evidence>
<evidence type="ECO:0000259" key="12">
    <source>
        <dbReference type="Pfam" id="PF03919"/>
    </source>
</evidence>
<name>I7ATB0_ENCRO</name>
<dbReference type="InterPro" id="IPR012340">
    <property type="entry name" value="NA-bd_OB-fold"/>
</dbReference>
<evidence type="ECO:0000256" key="8">
    <source>
        <dbReference type="ARBA" id="ARBA00023134"/>
    </source>
</evidence>
<feature type="domain" description="mRNA capping enzyme adenylation" evidence="11">
    <location>
        <begin position="5"/>
        <end position="162"/>
    </location>
</feature>
<dbReference type="OrthoDB" id="200924at2759"/>
<dbReference type="RefSeq" id="XP_009265154.1">
    <property type="nucleotide sequence ID" value="XM_009266879.1"/>
</dbReference>
<evidence type="ECO:0000313" key="14">
    <source>
        <dbReference type="Proteomes" id="UP000010094"/>
    </source>
</evidence>
<dbReference type="GO" id="GO:0005525">
    <property type="term" value="F:GTP binding"/>
    <property type="evidence" value="ECO:0007669"/>
    <property type="project" value="UniProtKB-KW"/>
</dbReference>
<reference evidence="13" key="1">
    <citation type="journal article" date="2012" name="Proc. Natl. Acad. Sci. U.S.A.">
        <title>Gain and loss of multiple functionally related, horizontally transferred genes in the reduced genomes of two microsporidian parasites.</title>
        <authorList>
            <person name="Pombert J.-F."/>
            <person name="Selman M."/>
            <person name="Burki F."/>
            <person name="Bardell F.T."/>
            <person name="Farinelli L."/>
            <person name="Solter L.F."/>
            <person name="Whitman D.W."/>
            <person name="Weiss L.M."/>
            <person name="Corradi N."/>
            <person name="Keeling P.J."/>
        </authorList>
    </citation>
    <scope>NUCLEOTIDE SEQUENCE [LARGE SCALE GENOMIC DNA]</scope>
    <source>
        <strain evidence="13">SJ-2008</strain>
    </source>
</reference>
<dbReference type="AlphaFoldDB" id="I7ATB0"/>
<dbReference type="InterPro" id="IPR001339">
    <property type="entry name" value="mRNA_cap_enzyme_adenylation"/>
</dbReference>
<gene>
    <name evidence="13" type="ordered locus">EROM_090400</name>
</gene>
<dbReference type="GO" id="GO:0005634">
    <property type="term" value="C:nucleus"/>
    <property type="evidence" value="ECO:0007669"/>
    <property type="project" value="UniProtKB-SubCell"/>
</dbReference>
<dbReference type="Gene3D" id="2.40.50.140">
    <property type="entry name" value="Nucleic acid-binding proteins"/>
    <property type="match status" value="1"/>
</dbReference>
<proteinExistence type="predicted"/>
<dbReference type="Pfam" id="PF01331">
    <property type="entry name" value="mRNA_cap_enzyme"/>
    <property type="match status" value="1"/>
</dbReference>
<dbReference type="GO" id="GO:0006370">
    <property type="term" value="P:7-methylguanosine mRNA capping"/>
    <property type="evidence" value="ECO:0007669"/>
    <property type="project" value="UniProtKB-KW"/>
</dbReference>
<evidence type="ECO:0000256" key="10">
    <source>
        <dbReference type="ARBA" id="ARBA00044624"/>
    </source>
</evidence>
<comment type="catalytic activity">
    <reaction evidence="10">
        <text>a 5'-end diphospho-ribonucleoside in mRNA + GTP + H(+) = a 5'-end (5'-triphosphoguanosine)-ribonucleoside in mRNA + diphosphate</text>
        <dbReference type="Rhea" id="RHEA:67012"/>
        <dbReference type="Rhea" id="RHEA-COMP:17165"/>
        <dbReference type="Rhea" id="RHEA-COMP:17166"/>
        <dbReference type="ChEBI" id="CHEBI:15378"/>
        <dbReference type="ChEBI" id="CHEBI:33019"/>
        <dbReference type="ChEBI" id="CHEBI:37565"/>
        <dbReference type="ChEBI" id="CHEBI:167616"/>
        <dbReference type="ChEBI" id="CHEBI:167617"/>
        <dbReference type="EC" id="2.7.7.50"/>
    </reaction>
    <physiologicalReaction direction="left-to-right" evidence="10">
        <dbReference type="Rhea" id="RHEA:67013"/>
    </physiologicalReaction>
</comment>
<keyword evidence="7" id="KW-0506">mRNA capping</keyword>
<evidence type="ECO:0000313" key="13">
    <source>
        <dbReference type="EMBL" id="AFN83657.1"/>
    </source>
</evidence>
<evidence type="ECO:0000256" key="4">
    <source>
        <dbReference type="ARBA" id="ARBA00022679"/>
    </source>
</evidence>
<dbReference type="Proteomes" id="UP000010094">
    <property type="component" value="Chromosome IXa"/>
</dbReference>
<keyword evidence="6" id="KW-0547">Nucleotide-binding</keyword>
<evidence type="ECO:0000256" key="6">
    <source>
        <dbReference type="ARBA" id="ARBA00022741"/>
    </source>
</evidence>
<comment type="subcellular location">
    <subcellularLocation>
        <location evidence="1">Nucleus</location>
    </subcellularLocation>
</comment>